<evidence type="ECO:0000313" key="2">
    <source>
        <dbReference type="EMBL" id="QBP41329.1"/>
    </source>
</evidence>
<sequence length="417" mass="48058">MEISQKFIEAIEAGDLQTVQSLIETLQLSSEPEAQYEIANMLIQAGYLKEGEQVLEYLQFLFPEEAQLKIDRAQVLMEIDEEDEALLLLTSIEEHTDEYPQALLSLADYYQMQGLYEAAEQKINQALILLPDESVLIFAKAELLLEMGKYLEAIRLYENLKEHTEEIAGVRLSERLAEVYSAGAAYEHAIPYYEESLTHQVTPDLLFGLAYAAFQAKEYDLSVRKLNEVKTLDPDYFSAHLLLSQAYSMLDDHEQAYEAILEGLTRDEYDKELYLFAGKMALKMGITTDAEQHLRQAIVLDPEYMEATLSLVSFLHAAERDQDVIELVEMISSNQDDWSALYPFAAEAYAKEENFERAYAFYSLAYTDHKEDTIFMEKFVYFLLEEGKRDEALEIGKQLLYLEPNEERWQDLIESLS</sequence>
<dbReference type="Pfam" id="PF13429">
    <property type="entry name" value="TPR_15"/>
    <property type="match status" value="1"/>
</dbReference>
<dbReference type="PROSITE" id="PS50005">
    <property type="entry name" value="TPR"/>
    <property type="match status" value="2"/>
</dbReference>
<dbReference type="KEGG" id="panc:E2636_09390"/>
<dbReference type="Proteomes" id="UP000294292">
    <property type="component" value="Chromosome"/>
</dbReference>
<dbReference type="Gene3D" id="1.25.40.10">
    <property type="entry name" value="Tetratricopeptide repeat domain"/>
    <property type="match status" value="2"/>
</dbReference>
<reference evidence="2 3" key="1">
    <citation type="submission" date="2019-03" db="EMBL/GenBank/DDBJ databases">
        <title>Complete genome sequence of Paenisporosarcina antarctica CGMCC 1.6503T.</title>
        <authorList>
            <person name="Rong J.-C."/>
            <person name="Chi N.-Y."/>
            <person name="Zhang Q.-F."/>
        </authorList>
    </citation>
    <scope>NUCLEOTIDE SEQUENCE [LARGE SCALE GENOMIC DNA]</scope>
    <source>
        <strain evidence="2 3">CGMCC 1.6503</strain>
    </source>
</reference>
<dbReference type="SUPFAM" id="SSF48452">
    <property type="entry name" value="TPR-like"/>
    <property type="match status" value="2"/>
</dbReference>
<dbReference type="PANTHER" id="PTHR12558">
    <property type="entry name" value="CELL DIVISION CYCLE 16,23,27"/>
    <property type="match status" value="1"/>
</dbReference>
<protein>
    <submittedName>
        <fullName evidence="2">Tetratricopeptide repeat protein</fullName>
    </submittedName>
</protein>
<dbReference type="Pfam" id="PF13432">
    <property type="entry name" value="TPR_16"/>
    <property type="match status" value="1"/>
</dbReference>
<dbReference type="OrthoDB" id="2080803at2"/>
<accession>A0A4P6ZYZ7</accession>
<name>A0A4P6ZYZ7_9BACL</name>
<organism evidence="2 3">
    <name type="scientific">Paenisporosarcina antarctica</name>
    <dbReference type="NCBI Taxonomy" id="417367"/>
    <lineage>
        <taxon>Bacteria</taxon>
        <taxon>Bacillati</taxon>
        <taxon>Bacillota</taxon>
        <taxon>Bacilli</taxon>
        <taxon>Bacillales</taxon>
        <taxon>Caryophanaceae</taxon>
        <taxon>Paenisporosarcina</taxon>
    </lineage>
</organism>
<evidence type="ECO:0000256" key="1">
    <source>
        <dbReference type="PROSITE-ProRule" id="PRU00339"/>
    </source>
</evidence>
<dbReference type="AlphaFoldDB" id="A0A4P6ZYZ7"/>
<dbReference type="RefSeq" id="WP_134209967.1">
    <property type="nucleotide sequence ID" value="NZ_CP038015.1"/>
</dbReference>
<dbReference type="InterPro" id="IPR019734">
    <property type="entry name" value="TPR_rpt"/>
</dbReference>
<dbReference type="PANTHER" id="PTHR12558:SF13">
    <property type="entry name" value="CELL DIVISION CYCLE PROTEIN 27 HOMOLOG"/>
    <property type="match status" value="1"/>
</dbReference>
<dbReference type="EMBL" id="CP038015">
    <property type="protein sequence ID" value="QBP41329.1"/>
    <property type="molecule type" value="Genomic_DNA"/>
</dbReference>
<feature type="repeat" description="TPR" evidence="1">
    <location>
        <begin position="271"/>
        <end position="304"/>
    </location>
</feature>
<dbReference type="InterPro" id="IPR011990">
    <property type="entry name" value="TPR-like_helical_dom_sf"/>
</dbReference>
<proteinExistence type="predicted"/>
<keyword evidence="1" id="KW-0802">TPR repeat</keyword>
<evidence type="ECO:0000313" key="3">
    <source>
        <dbReference type="Proteomes" id="UP000294292"/>
    </source>
</evidence>
<gene>
    <name evidence="2" type="ORF">E2636_09390</name>
</gene>
<keyword evidence="3" id="KW-1185">Reference proteome</keyword>
<feature type="repeat" description="TPR" evidence="1">
    <location>
        <begin position="100"/>
        <end position="133"/>
    </location>
</feature>
<dbReference type="SMART" id="SM00028">
    <property type="entry name" value="TPR"/>
    <property type="match status" value="5"/>
</dbReference>